<keyword evidence="5" id="KW-0116">cAMP-binding</keyword>
<evidence type="ECO:0000256" key="8">
    <source>
        <dbReference type="ARBA" id="ARBA00022826"/>
    </source>
</evidence>
<accession>A0A5J6N3B3</accession>
<evidence type="ECO:0000256" key="6">
    <source>
        <dbReference type="ARBA" id="ARBA00022692"/>
    </source>
</evidence>
<keyword evidence="3" id="KW-1003">Cell membrane</keyword>
<gene>
    <name evidence="20" type="ORF">FRZ61_34330</name>
</gene>
<dbReference type="FunFam" id="1.10.287.70:FF:000181">
    <property type="entry name" value="Cyclic nucleotide-gated potassium channel mll3241"/>
    <property type="match status" value="1"/>
</dbReference>
<dbReference type="InterPro" id="IPR018488">
    <property type="entry name" value="cNMP-bd_CS"/>
</dbReference>
<evidence type="ECO:0000313" key="21">
    <source>
        <dbReference type="Proteomes" id="UP000325797"/>
    </source>
</evidence>
<dbReference type="Pfam" id="PF00520">
    <property type="entry name" value="Ion_trans"/>
    <property type="match status" value="1"/>
</dbReference>
<keyword evidence="9" id="KW-0630">Potassium</keyword>
<sequence length="387" mass="41584">MGDTVSHRGLRLIADAVLLASVLAAVACSFIRSLPAGTPAQIELARALGAAALLIFTLEYAVRLWIAPEQASGRNGPMARLDYARSFLGVIDLIVILPGWLALLLPVSTGLIELVDLLALLKLARFAPALGLVGTVLRNEARSLVGALMAMVVLLVLAAGVMYLLERNAQPQLFDSIPHTLWWAIVTMASVGYGDMVPATAAGRVFGGIIMLLGIAIFAVPTGILATGFAQEIRRRDFTVSWQAVAGVPLFAGLDAPRIASITRLLKPQSVPRNYTIVRRGDPADAMFFILRGAVEVELIPQPVKLGPGQFFGEIALVKDTTRLATVTAIQDTQLLALEVNDFRRLMAQLPDLKTRIEAVVEERLQTLEEAVPKLRNADKPQADPPA</sequence>
<dbReference type="InterPro" id="IPR018490">
    <property type="entry name" value="cNMP-bd_dom_sf"/>
</dbReference>
<dbReference type="PROSITE" id="PS50042">
    <property type="entry name" value="CNMP_BINDING_3"/>
    <property type="match status" value="1"/>
</dbReference>
<keyword evidence="8" id="KW-0631">Potassium channel</keyword>
<evidence type="ECO:0000256" key="4">
    <source>
        <dbReference type="ARBA" id="ARBA00022538"/>
    </source>
</evidence>
<dbReference type="Pfam" id="PF00027">
    <property type="entry name" value="cNMP_binding"/>
    <property type="match status" value="1"/>
</dbReference>
<dbReference type="KEGG" id="hadh:FRZ61_34330"/>
<dbReference type="Gene3D" id="1.10.287.70">
    <property type="match status" value="1"/>
</dbReference>
<dbReference type="GO" id="GO:0005249">
    <property type="term" value="F:voltage-gated potassium channel activity"/>
    <property type="evidence" value="ECO:0007669"/>
    <property type="project" value="InterPro"/>
</dbReference>
<feature type="transmembrane region" description="Helical" evidence="18">
    <location>
        <begin position="87"/>
        <end position="105"/>
    </location>
</feature>
<evidence type="ECO:0000313" key="20">
    <source>
        <dbReference type="EMBL" id="QEX23495.1"/>
    </source>
</evidence>
<evidence type="ECO:0000256" key="11">
    <source>
        <dbReference type="ARBA" id="ARBA00023065"/>
    </source>
</evidence>
<evidence type="ECO:0000256" key="15">
    <source>
        <dbReference type="ARBA" id="ARBA00023303"/>
    </source>
</evidence>
<dbReference type="Proteomes" id="UP000325797">
    <property type="component" value="Chromosome"/>
</dbReference>
<dbReference type="GO" id="GO:0008076">
    <property type="term" value="C:voltage-gated potassium channel complex"/>
    <property type="evidence" value="ECO:0007669"/>
    <property type="project" value="InterPro"/>
</dbReference>
<keyword evidence="21" id="KW-1185">Reference proteome</keyword>
<keyword evidence="12 18" id="KW-0472">Membrane</keyword>
<dbReference type="PRINTS" id="PR00169">
    <property type="entry name" value="KCHANNEL"/>
</dbReference>
<feature type="transmembrane region" description="Helical" evidence="18">
    <location>
        <begin position="117"/>
        <end position="137"/>
    </location>
</feature>
<keyword evidence="4" id="KW-0633">Potassium transport</keyword>
<dbReference type="GO" id="GO:0001508">
    <property type="term" value="P:action potential"/>
    <property type="evidence" value="ECO:0007669"/>
    <property type="project" value="TreeGrafter"/>
</dbReference>
<dbReference type="PANTHER" id="PTHR11537">
    <property type="entry name" value="VOLTAGE-GATED POTASSIUM CHANNEL"/>
    <property type="match status" value="1"/>
</dbReference>
<evidence type="ECO:0000256" key="14">
    <source>
        <dbReference type="ARBA" id="ARBA00023286"/>
    </source>
</evidence>
<dbReference type="InterPro" id="IPR000595">
    <property type="entry name" value="cNMP-bd_dom"/>
</dbReference>
<evidence type="ECO:0000256" key="13">
    <source>
        <dbReference type="ARBA" id="ARBA00023149"/>
    </source>
</evidence>
<dbReference type="PANTHER" id="PTHR11537:SF254">
    <property type="entry name" value="POTASSIUM VOLTAGE-GATED CHANNEL PROTEIN SHAB"/>
    <property type="match status" value="1"/>
</dbReference>
<comment type="subcellular location">
    <subcellularLocation>
        <location evidence="1">Cell membrane</location>
        <topology evidence="1">Multi-pass membrane protein</topology>
    </subcellularLocation>
</comment>
<keyword evidence="6 18" id="KW-0812">Transmembrane</keyword>
<dbReference type="SMART" id="SM00100">
    <property type="entry name" value="cNMP"/>
    <property type="match status" value="1"/>
</dbReference>
<keyword evidence="13" id="KW-0114">cAMP</keyword>
<comment type="function">
    <text evidence="16">Cyclic nucleotide-regulated potassium channel activated by cAMP.</text>
</comment>
<keyword evidence="2" id="KW-0813">Transport</keyword>
<reference evidence="20 21" key="1">
    <citation type="submission" date="2019-08" db="EMBL/GenBank/DDBJ databases">
        <title>Hyperibacter terrae gen. nov., sp. nov. and Hyperibacter viscosus sp. nov., two new members in the family Rhodospirillaceae isolated from the rhizosphere of Hypericum perforatum.</title>
        <authorList>
            <person name="Noviana Z."/>
        </authorList>
    </citation>
    <scope>NUCLEOTIDE SEQUENCE [LARGE SCALE GENOMIC DNA]</scope>
    <source>
        <strain evidence="20 21">R5959</strain>
    </source>
</reference>
<dbReference type="AlphaFoldDB" id="A0A5J6N3B3"/>
<dbReference type="PROSITE" id="PS00888">
    <property type="entry name" value="CNMP_BINDING_1"/>
    <property type="match status" value="1"/>
</dbReference>
<dbReference type="InterPro" id="IPR014710">
    <property type="entry name" value="RmlC-like_jellyroll"/>
</dbReference>
<evidence type="ECO:0000256" key="1">
    <source>
        <dbReference type="ARBA" id="ARBA00004651"/>
    </source>
</evidence>
<dbReference type="EMBL" id="CP042582">
    <property type="protein sequence ID" value="QEX23495.1"/>
    <property type="molecule type" value="Genomic_DNA"/>
</dbReference>
<keyword evidence="10 18" id="KW-1133">Transmembrane helix</keyword>
<dbReference type="InterPro" id="IPR005821">
    <property type="entry name" value="Ion_trans_dom"/>
</dbReference>
<evidence type="ECO:0000256" key="10">
    <source>
        <dbReference type="ARBA" id="ARBA00022989"/>
    </source>
</evidence>
<evidence type="ECO:0000259" key="19">
    <source>
        <dbReference type="PROSITE" id="PS50042"/>
    </source>
</evidence>
<feature type="transmembrane region" description="Helical" evidence="18">
    <location>
        <begin position="44"/>
        <end position="66"/>
    </location>
</feature>
<dbReference type="GO" id="GO:0030552">
    <property type="term" value="F:cAMP binding"/>
    <property type="evidence" value="ECO:0007669"/>
    <property type="project" value="UniProtKB-KW"/>
</dbReference>
<dbReference type="InterPro" id="IPR028325">
    <property type="entry name" value="VG_K_chnl"/>
</dbReference>
<dbReference type="Gene3D" id="2.60.120.10">
    <property type="entry name" value="Jelly Rolls"/>
    <property type="match status" value="1"/>
</dbReference>
<evidence type="ECO:0000256" key="12">
    <source>
        <dbReference type="ARBA" id="ARBA00023136"/>
    </source>
</evidence>
<feature type="transmembrane region" description="Helical" evidence="18">
    <location>
        <begin position="205"/>
        <end position="226"/>
    </location>
</feature>
<feature type="transmembrane region" description="Helical" evidence="18">
    <location>
        <begin position="144"/>
        <end position="165"/>
    </location>
</feature>
<protein>
    <submittedName>
        <fullName evidence="20">Cyclic nucleotide-binding protein</fullName>
    </submittedName>
</protein>
<comment type="similarity">
    <text evidence="17">Belongs to the potassium channel family.</text>
</comment>
<evidence type="ECO:0000256" key="5">
    <source>
        <dbReference type="ARBA" id="ARBA00022566"/>
    </source>
</evidence>
<dbReference type="SUPFAM" id="SSF81324">
    <property type="entry name" value="Voltage-gated potassium channels"/>
    <property type="match status" value="1"/>
</dbReference>
<evidence type="ECO:0000256" key="17">
    <source>
        <dbReference type="ARBA" id="ARBA00060926"/>
    </source>
</evidence>
<organism evidence="20 21">
    <name type="scientific">Hypericibacter adhaerens</name>
    <dbReference type="NCBI Taxonomy" id="2602016"/>
    <lineage>
        <taxon>Bacteria</taxon>
        <taxon>Pseudomonadati</taxon>
        <taxon>Pseudomonadota</taxon>
        <taxon>Alphaproteobacteria</taxon>
        <taxon>Rhodospirillales</taxon>
        <taxon>Dongiaceae</taxon>
        <taxon>Hypericibacter</taxon>
    </lineage>
</organism>
<keyword evidence="11" id="KW-0406">Ion transport</keyword>
<evidence type="ECO:0000256" key="18">
    <source>
        <dbReference type="SAM" id="Phobius"/>
    </source>
</evidence>
<evidence type="ECO:0000256" key="7">
    <source>
        <dbReference type="ARBA" id="ARBA00022741"/>
    </source>
</evidence>
<keyword evidence="15" id="KW-0407">Ion channel</keyword>
<feature type="domain" description="Cyclic nucleotide-binding" evidence="19">
    <location>
        <begin position="250"/>
        <end position="364"/>
    </location>
</feature>
<dbReference type="CDD" id="cd00038">
    <property type="entry name" value="CAP_ED"/>
    <property type="match status" value="1"/>
</dbReference>
<name>A0A5J6N3B3_9PROT</name>
<evidence type="ECO:0000256" key="9">
    <source>
        <dbReference type="ARBA" id="ARBA00022958"/>
    </source>
</evidence>
<evidence type="ECO:0000256" key="2">
    <source>
        <dbReference type="ARBA" id="ARBA00022448"/>
    </source>
</evidence>
<keyword evidence="7" id="KW-0547">Nucleotide-binding</keyword>
<keyword evidence="14" id="KW-1071">Ligand-gated ion channel</keyword>
<evidence type="ECO:0000256" key="16">
    <source>
        <dbReference type="ARBA" id="ARBA00058429"/>
    </source>
</evidence>
<proteinExistence type="inferred from homology"/>
<feature type="transmembrane region" description="Helical" evidence="18">
    <location>
        <begin position="12"/>
        <end position="32"/>
    </location>
</feature>
<evidence type="ECO:0000256" key="3">
    <source>
        <dbReference type="ARBA" id="ARBA00022475"/>
    </source>
</evidence>
<dbReference type="SUPFAM" id="SSF51206">
    <property type="entry name" value="cAMP-binding domain-like"/>
    <property type="match status" value="1"/>
</dbReference>